<evidence type="ECO:0000313" key="1">
    <source>
        <dbReference type="EMBL" id="CDH55193.1"/>
    </source>
</evidence>
<reference evidence="1" key="1">
    <citation type="submission" date="2013-08" db="EMBL/GenBank/DDBJ databases">
        <title>Gene expansion shapes genome architecture in the human pathogen Lichtheimia corymbifera: an evolutionary genomics analysis in the ancient terrestrial Mucorales (Mucoromycotina).</title>
        <authorList>
            <person name="Schwartze V.U."/>
            <person name="Winter S."/>
            <person name="Shelest E."/>
            <person name="Marcet-Houben M."/>
            <person name="Horn F."/>
            <person name="Wehner S."/>
            <person name="Hoffmann K."/>
            <person name="Riege K."/>
            <person name="Sammeth M."/>
            <person name="Nowrousian M."/>
            <person name="Valiante V."/>
            <person name="Linde J."/>
            <person name="Jacobsen I.D."/>
            <person name="Marz M."/>
            <person name="Brakhage A.A."/>
            <person name="Gabaldon T."/>
            <person name="Bocker S."/>
            <person name="Voigt K."/>
        </authorList>
    </citation>
    <scope>NUCLEOTIDE SEQUENCE [LARGE SCALE GENOMIC DNA]</scope>
    <source>
        <strain evidence="1">FSU 9682</strain>
    </source>
</reference>
<keyword evidence="2" id="KW-1185">Reference proteome</keyword>
<accession>A0A068RYF8</accession>
<evidence type="ECO:0000313" key="2">
    <source>
        <dbReference type="Proteomes" id="UP000027586"/>
    </source>
</evidence>
<protein>
    <submittedName>
        <fullName evidence="1">Uncharacterized protein</fullName>
    </submittedName>
</protein>
<comment type="caution">
    <text evidence="1">The sequence shown here is derived from an EMBL/GenBank/DDBJ whole genome shotgun (WGS) entry which is preliminary data.</text>
</comment>
<proteinExistence type="predicted"/>
<dbReference type="AlphaFoldDB" id="A0A068RYF8"/>
<organism evidence="1 2">
    <name type="scientific">Lichtheimia corymbifera JMRC:FSU:9682</name>
    <dbReference type="NCBI Taxonomy" id="1263082"/>
    <lineage>
        <taxon>Eukaryota</taxon>
        <taxon>Fungi</taxon>
        <taxon>Fungi incertae sedis</taxon>
        <taxon>Mucoromycota</taxon>
        <taxon>Mucoromycotina</taxon>
        <taxon>Mucoromycetes</taxon>
        <taxon>Mucorales</taxon>
        <taxon>Lichtheimiaceae</taxon>
        <taxon>Lichtheimia</taxon>
    </lineage>
</organism>
<dbReference type="Proteomes" id="UP000027586">
    <property type="component" value="Unassembled WGS sequence"/>
</dbReference>
<name>A0A068RYF8_9FUNG</name>
<dbReference type="VEuPathDB" id="FungiDB:LCOR_06360.1"/>
<gene>
    <name evidence="1" type="ORF">LCOR_06360.1</name>
</gene>
<sequence length="193" mass="21546">MTPIQSGYFGAEQSKLITAWTIFLLLIRYRLTERISSLSIVLLDLAFSTYNDRCIISSTSQYPCVVPSSCLPSWFADQYAAFHVTGFPRPQVIFILGIPTIASASCHCFTAQRPTILPTPVPMQEKGPWQPRLKIRPPPSPFQRSISNFIKGEVEGQGVSPIGFIVGSGTLFDWPFVPMTFFIRAISILLEEL</sequence>
<dbReference type="EMBL" id="CBTN010000028">
    <property type="protein sequence ID" value="CDH55193.1"/>
    <property type="molecule type" value="Genomic_DNA"/>
</dbReference>